<feature type="compositionally biased region" description="Basic residues" evidence="1">
    <location>
        <begin position="115"/>
        <end position="125"/>
    </location>
</feature>
<dbReference type="AlphaFoldDB" id="M8D9P8"/>
<sequence>MEACLKEEMLELTAPSAELKLSDQRTYNTQKSYSRSNGRFDSGSAKGHGTTKLAQFVSRKTVRAFIQCGAGCLTVYPTQGNLPLDFDPKRDFRYSKKVVPQQISIKSNIPDYQRNNKHVRSNVDE</sequence>
<name>M8D9P8_AEGTA</name>
<feature type="region of interest" description="Disordered" evidence="1">
    <location>
        <begin position="25"/>
        <end position="48"/>
    </location>
</feature>
<accession>M8D9P8</accession>
<organism evidence="2">
    <name type="scientific">Aegilops tauschii</name>
    <name type="common">Tausch's goatgrass</name>
    <name type="synonym">Aegilops squarrosa</name>
    <dbReference type="NCBI Taxonomy" id="37682"/>
    <lineage>
        <taxon>Eukaryota</taxon>
        <taxon>Viridiplantae</taxon>
        <taxon>Streptophyta</taxon>
        <taxon>Embryophyta</taxon>
        <taxon>Tracheophyta</taxon>
        <taxon>Spermatophyta</taxon>
        <taxon>Magnoliopsida</taxon>
        <taxon>Liliopsida</taxon>
        <taxon>Poales</taxon>
        <taxon>Poaceae</taxon>
        <taxon>BOP clade</taxon>
        <taxon>Pooideae</taxon>
        <taxon>Triticodae</taxon>
        <taxon>Triticeae</taxon>
        <taxon>Triticinae</taxon>
        <taxon>Aegilops</taxon>
    </lineage>
</organism>
<feature type="region of interest" description="Disordered" evidence="1">
    <location>
        <begin position="105"/>
        <end position="125"/>
    </location>
</feature>
<proteinExistence type="predicted"/>
<evidence type="ECO:0000313" key="2">
    <source>
        <dbReference type="EnsemblPlants" id="EMT33266"/>
    </source>
</evidence>
<reference evidence="2" key="1">
    <citation type="submission" date="2015-06" db="UniProtKB">
        <authorList>
            <consortium name="EnsemblPlants"/>
        </authorList>
    </citation>
    <scope>IDENTIFICATION</scope>
</reference>
<dbReference type="ExpressionAtlas" id="M8D9P8">
    <property type="expression patterns" value="baseline"/>
</dbReference>
<dbReference type="EnsemblPlants" id="EMT33266">
    <property type="protein sequence ID" value="EMT33266"/>
    <property type="gene ID" value="F775_00826"/>
</dbReference>
<feature type="compositionally biased region" description="Polar residues" evidence="1">
    <location>
        <begin position="25"/>
        <end position="39"/>
    </location>
</feature>
<evidence type="ECO:0000256" key="1">
    <source>
        <dbReference type="SAM" id="MobiDB-lite"/>
    </source>
</evidence>
<protein>
    <submittedName>
        <fullName evidence="2">Uncharacterized protein</fullName>
    </submittedName>
</protein>